<reference evidence="3 4" key="1">
    <citation type="journal article" date="2017" name="Curr. Biol.">
        <title>The Evolution of Venom by Co-option of Single-Copy Genes.</title>
        <authorList>
            <person name="Martinson E.O."/>
            <person name="Mrinalini"/>
            <person name="Kelkar Y.D."/>
            <person name="Chang C.H."/>
            <person name="Werren J.H."/>
        </authorList>
    </citation>
    <scope>NUCLEOTIDE SEQUENCE [LARGE SCALE GENOMIC DNA]</scope>
    <source>
        <strain evidence="3 4">Alberta</strain>
        <tissue evidence="3">Whole body</tissue>
    </source>
</reference>
<feature type="compositionally biased region" description="Polar residues" evidence="2">
    <location>
        <begin position="1387"/>
        <end position="1401"/>
    </location>
</feature>
<feature type="compositionally biased region" description="Basic and acidic residues" evidence="2">
    <location>
        <begin position="109"/>
        <end position="130"/>
    </location>
</feature>
<evidence type="ECO:0000256" key="1">
    <source>
        <dbReference type="SAM" id="Coils"/>
    </source>
</evidence>
<feature type="compositionally biased region" description="Basic and acidic residues" evidence="2">
    <location>
        <begin position="1462"/>
        <end position="1481"/>
    </location>
</feature>
<keyword evidence="1" id="KW-0175">Coiled coil</keyword>
<comment type="caution">
    <text evidence="3">The sequence shown here is derived from an EMBL/GenBank/DDBJ whole genome shotgun (WGS) entry which is preliminary data.</text>
</comment>
<feature type="compositionally biased region" description="Basic and acidic residues" evidence="2">
    <location>
        <begin position="480"/>
        <end position="489"/>
    </location>
</feature>
<protein>
    <submittedName>
        <fullName evidence="3">Uncharacterized protein</fullName>
    </submittedName>
</protein>
<proteinExistence type="predicted"/>
<feature type="compositionally biased region" description="Low complexity" evidence="2">
    <location>
        <begin position="252"/>
        <end position="264"/>
    </location>
</feature>
<evidence type="ECO:0000313" key="3">
    <source>
        <dbReference type="EMBL" id="OXU21204.1"/>
    </source>
</evidence>
<feature type="region of interest" description="Disordered" evidence="2">
    <location>
        <begin position="1383"/>
        <end position="1490"/>
    </location>
</feature>
<dbReference type="OrthoDB" id="6359887at2759"/>
<feature type="compositionally biased region" description="Polar residues" evidence="2">
    <location>
        <begin position="1688"/>
        <end position="1707"/>
    </location>
</feature>
<feature type="compositionally biased region" description="Polar residues" evidence="2">
    <location>
        <begin position="184"/>
        <end position="206"/>
    </location>
</feature>
<feature type="region of interest" description="Disordered" evidence="2">
    <location>
        <begin position="460"/>
        <end position="489"/>
    </location>
</feature>
<feature type="coiled-coil region" evidence="1">
    <location>
        <begin position="44"/>
        <end position="98"/>
    </location>
</feature>
<feature type="compositionally biased region" description="Polar residues" evidence="2">
    <location>
        <begin position="973"/>
        <end position="982"/>
    </location>
</feature>
<feature type="region of interest" description="Disordered" evidence="2">
    <location>
        <begin position="219"/>
        <end position="362"/>
    </location>
</feature>
<feature type="compositionally biased region" description="Polar residues" evidence="2">
    <location>
        <begin position="465"/>
        <end position="476"/>
    </location>
</feature>
<feature type="region of interest" description="Disordered" evidence="2">
    <location>
        <begin position="797"/>
        <end position="866"/>
    </location>
</feature>
<feature type="compositionally biased region" description="Basic and acidic residues" evidence="2">
    <location>
        <begin position="798"/>
        <end position="813"/>
    </location>
</feature>
<accession>A0A232ES73</accession>
<feature type="region of interest" description="Disordered" evidence="2">
    <location>
        <begin position="1278"/>
        <end position="1328"/>
    </location>
</feature>
<feature type="compositionally biased region" description="Basic and acidic residues" evidence="2">
    <location>
        <begin position="1422"/>
        <end position="1431"/>
    </location>
</feature>
<gene>
    <name evidence="3" type="ORF">TSAR_000292</name>
</gene>
<feature type="compositionally biased region" description="Basic residues" evidence="2">
    <location>
        <begin position="219"/>
        <end position="229"/>
    </location>
</feature>
<dbReference type="Proteomes" id="UP000215335">
    <property type="component" value="Unassembled WGS sequence"/>
</dbReference>
<dbReference type="STRING" id="543379.A0A232ES73"/>
<keyword evidence="4" id="KW-1185">Reference proteome</keyword>
<feature type="compositionally biased region" description="Low complexity" evidence="2">
    <location>
        <begin position="832"/>
        <end position="848"/>
    </location>
</feature>
<feature type="region of interest" description="Disordered" evidence="2">
    <location>
        <begin position="167"/>
        <end position="206"/>
    </location>
</feature>
<feature type="region of interest" description="Disordered" evidence="2">
    <location>
        <begin position="106"/>
        <end position="131"/>
    </location>
</feature>
<evidence type="ECO:0000256" key="2">
    <source>
        <dbReference type="SAM" id="MobiDB-lite"/>
    </source>
</evidence>
<feature type="compositionally biased region" description="Basic and acidic residues" evidence="2">
    <location>
        <begin position="537"/>
        <end position="547"/>
    </location>
</feature>
<dbReference type="EMBL" id="NNAY01002487">
    <property type="protein sequence ID" value="OXU21204.1"/>
    <property type="molecule type" value="Genomic_DNA"/>
</dbReference>
<feature type="region of interest" description="Disordered" evidence="2">
    <location>
        <begin position="956"/>
        <end position="983"/>
    </location>
</feature>
<evidence type="ECO:0000313" key="4">
    <source>
        <dbReference type="Proteomes" id="UP000215335"/>
    </source>
</evidence>
<feature type="region of interest" description="Disordered" evidence="2">
    <location>
        <begin position="644"/>
        <end position="670"/>
    </location>
</feature>
<name>A0A232ES73_9HYME</name>
<sequence length="1737" mass="192586">MSINVTVTGNPISIRRGKMALSDFEKMRKSEREHRKRLRLEQVNEQSRALAKKILERKRQIEQEQLDRLEKNGNTQMRREHENRLLEIQKRYHDLENIGFAHENAARQPDTESLKRAEEQKNRAAARERGASALQQLQETHKKYLLKNVQVASPKSKQKERLAKVRNLENQRSQMVSHLPQKSYPVNGSSDSLDNENITKPTTSTSIQKKAKCLVSKKTPIKKTPKHSKVPSSHTKTPPHISVSVNNERTEQTPTTATLFTTKTKPNSPSKLSKDPKTVSNAIQELSRGSICESDDNEPRRTVPVTSTVLNKPERLLRYTEPYEDSSSEVSSTSKSSSSISEDSSYFSDNTSKVSAVRKTPRHVKSTISSKVSVYDHNTRHQKICERPSGLVERLNIKNKPTADEMAQDIIQLEKNESEVLANQKECSKQRSQDALLREKARRDYQALMKQLDQLAKEERRLRATQASDAANQQVPAPSKNRENLKKHQKKMDRAFENILRTSREPENTNEIIERSITLTPHDYIHSITTPATAWKEPSRPDRKEQEESYSEDDNDFTRKRKISELLIKIEKLKRSLLQEYGANLPDDIFNASLKSLFNQTSPSTIQERVAQNTSKLIPAPEIQVINMSSCDEAAKPVRKYTCKMPRNKKTPESNLTSKDPPKSADKSTMVTRDQEVQVELSHDQTPNQVLSYPLEPAVTIVTPENRNSSSSICSSDSSTATDLVIDVSKRDVTVVKSKENNMDILKDTSKVSSSKSFKHSATKTPLKISFEQSSGMGAIEVASVLIDPCTKRITVLKPERRNASKQSTDSKKSQSLPGSRVTSPSKKHSTSAPPSQQSSPKAPLPQSRPAKPSEKCGTATEEKRYRTQITQVSIDSSTASSQFNSFSDSGNGKSYSRFRATATSRMISQLQDNSDTSTTYASPPTAVAGALLNAMSSSTSILELLDSSANETIKRKMSEVSPVSSPETPSPRTTMIPSNIPRNGKVNKSLKFISLANMQAKSSQGSVIKSAKTSCSVSRDRGTSTRPSRQMRQMHPCTCKNPECKLFHDKIEDTQDYALKHCPEVLKKYEDLQNVCTERIASLTDLIEKVRNEQKELSTVTNEDTVVHPSSQTLRHSQTSVDNGNASLLVRNVQSIHAQLKKTLLESQKLISGEGLDLPHLPIPFRNIEKSPSISMDLSRNTTPSESLTEAVEQPKRCQETASTCGKPRILNNERVNIRLDRFIRSQDPGSAFNGRRTSKTMTTVMSSTVKETPDQGEHMVEMLQNEILEQSKSINKSVPADSLKDSDDSFLKSSQAPVKDSGASNRNFAVDGQSDDKNQEGNSEVCDNDFVPLLAGIPKIPRSLAKGSSNGRGRPPVTLISGPYRPEILSPAHELSTIVEFDTPETVNKSQLSTRSPSNRARRKLSAGGPGPSEISSPTKKSDAREPKSKPSVHVAPLPAHRSPQLNVSNKSSGKSPRQSVEKCGKALDKKSSVKDEAKNNSSSDSMCTLPDVHIEHLQQSQDNTDGNFDFRVSQISELQSLPDENIDQLVVSELYEENKSAKSAMLCLQKSNLEKPKEEENALIASSSSASFSGISGVSEITTSPSSDLNLFKCPSSLEEMELAFKKWGLSWAISTLKKTREASALGSSSSSDVTPVNTATRLVSPVKKQQEVTAHDLPEISDVSSISIKYANKSTERSVLVKGRTSTPNRFSNSNSERTSSTLGSFSSELNIVVQNQSVDMTIPNISFSNKQI</sequence>
<feature type="region of interest" description="Disordered" evidence="2">
    <location>
        <begin position="1687"/>
        <end position="1707"/>
    </location>
</feature>
<feature type="compositionally biased region" description="Low complexity" evidence="2">
    <location>
        <begin position="960"/>
        <end position="972"/>
    </location>
</feature>
<feature type="compositionally biased region" description="Polar residues" evidence="2">
    <location>
        <begin position="1446"/>
        <end position="1461"/>
    </location>
</feature>
<feature type="region of interest" description="Disordered" evidence="2">
    <location>
        <begin position="529"/>
        <end position="556"/>
    </location>
</feature>
<organism evidence="3 4">
    <name type="scientific">Trichomalopsis sarcophagae</name>
    <dbReference type="NCBI Taxonomy" id="543379"/>
    <lineage>
        <taxon>Eukaryota</taxon>
        <taxon>Metazoa</taxon>
        <taxon>Ecdysozoa</taxon>
        <taxon>Arthropoda</taxon>
        <taxon>Hexapoda</taxon>
        <taxon>Insecta</taxon>
        <taxon>Pterygota</taxon>
        <taxon>Neoptera</taxon>
        <taxon>Endopterygota</taxon>
        <taxon>Hymenoptera</taxon>
        <taxon>Apocrita</taxon>
        <taxon>Proctotrupomorpha</taxon>
        <taxon>Chalcidoidea</taxon>
        <taxon>Pteromalidae</taxon>
        <taxon>Pteromalinae</taxon>
        <taxon>Trichomalopsis</taxon>
    </lineage>
</organism>
<feature type="compositionally biased region" description="Low complexity" evidence="2">
    <location>
        <begin position="328"/>
        <end position="349"/>
    </location>
</feature>